<evidence type="ECO:0000256" key="3">
    <source>
        <dbReference type="ARBA" id="ARBA00023211"/>
    </source>
</evidence>
<keyword evidence="8" id="KW-1185">Reference proteome</keyword>
<keyword evidence="4 6" id="KW-0456">Lyase</keyword>
<dbReference type="EMBL" id="VIGC01000016">
    <property type="protein sequence ID" value="TQE95127.1"/>
    <property type="molecule type" value="Genomic_DNA"/>
</dbReference>
<dbReference type="PANTHER" id="PTHR42909:SF1">
    <property type="entry name" value="CARBOHYDRATE KINASE PFKB DOMAIN-CONTAINING PROTEIN"/>
    <property type="match status" value="1"/>
</dbReference>
<feature type="binding site" evidence="6">
    <location>
        <position position="123"/>
    </location>
    <ligand>
        <name>Mn(2+)</name>
        <dbReference type="ChEBI" id="CHEBI:29035"/>
    </ligand>
</feature>
<feature type="binding site" evidence="6">
    <location>
        <begin position="125"/>
        <end position="127"/>
    </location>
    <ligand>
        <name>substrate</name>
    </ligand>
</feature>
<dbReference type="Gene3D" id="3.40.1790.10">
    <property type="entry name" value="Indigoidine synthase domain"/>
    <property type="match status" value="1"/>
</dbReference>
<keyword evidence="3 6" id="KW-0464">Manganese</keyword>
<evidence type="ECO:0000256" key="6">
    <source>
        <dbReference type="HAMAP-Rule" id="MF_01876"/>
    </source>
</evidence>
<dbReference type="AlphaFoldDB" id="A0A540VEG0"/>
<dbReference type="InterPro" id="IPR022830">
    <property type="entry name" value="Indigdn_synthA-like"/>
</dbReference>
<dbReference type="Proteomes" id="UP000317371">
    <property type="component" value="Unassembled WGS sequence"/>
</dbReference>
<comment type="catalytic activity">
    <reaction evidence="6">
        <text>D-ribose 5-phosphate + uracil = psi-UMP + H2O</text>
        <dbReference type="Rhea" id="RHEA:18337"/>
        <dbReference type="ChEBI" id="CHEBI:15377"/>
        <dbReference type="ChEBI" id="CHEBI:17568"/>
        <dbReference type="ChEBI" id="CHEBI:58380"/>
        <dbReference type="ChEBI" id="CHEBI:78346"/>
        <dbReference type="EC" id="4.2.1.70"/>
    </reaction>
</comment>
<dbReference type="Pfam" id="PF04227">
    <property type="entry name" value="Indigoidine_A"/>
    <property type="match status" value="1"/>
</dbReference>
<comment type="cofactor">
    <cofactor evidence="6">
        <name>Mn(2+)</name>
        <dbReference type="ChEBI" id="CHEBI:29035"/>
    </cofactor>
    <text evidence="6">Binds 1 Mn(2+) ion per subunit.</text>
</comment>
<feature type="active site" description="Proton donor" evidence="6">
    <location>
        <position position="12"/>
    </location>
</feature>
<keyword evidence="2 6" id="KW-0378">Hydrolase</keyword>
<sequence>MSQPTQPLVALESTVISHGLPYPQNLELARSMEATIREHGAIPRTVGIIGGQLVAGLDDSQIVHLATAPHVRKVSRRDLPVVVARGEDGATTVAATMWIAHRFGIQVFATGGIGGVHRGGPFDVSADLQELAQTPVIVVCAGAKAILDLPATLEYLETHGVTVVGLGTDVFPAFYSRDSGLPVDIRCDSADEVARLWRAKQALGLPGGLLVAVPVPEAHEIPAAEIEPAIQQAVAEAEARQLRSAEVTPFLLSRLAELTGERSVQTNIALLQNNARAAAEIAVALASSTPSSSLA</sequence>
<accession>A0A540VEG0</accession>
<reference evidence="7 8" key="1">
    <citation type="submission" date="2019-06" db="EMBL/GenBank/DDBJ databases">
        <title>Genome sequence of Litorilinea aerophila BAA-2444.</title>
        <authorList>
            <person name="Maclea K.S."/>
            <person name="Maurais E.G."/>
            <person name="Iannazzi L.C."/>
        </authorList>
    </citation>
    <scope>NUCLEOTIDE SEQUENCE [LARGE SCALE GENOMIC DNA]</scope>
    <source>
        <strain evidence="7 8">ATCC BAA-2444</strain>
    </source>
</reference>
<dbReference type="GO" id="GO:0004730">
    <property type="term" value="F:pseudouridylate synthase activity"/>
    <property type="evidence" value="ECO:0007669"/>
    <property type="project" value="UniProtKB-UniRule"/>
</dbReference>
<proteinExistence type="inferred from homology"/>
<organism evidence="7 8">
    <name type="scientific">Litorilinea aerophila</name>
    <dbReference type="NCBI Taxonomy" id="1204385"/>
    <lineage>
        <taxon>Bacteria</taxon>
        <taxon>Bacillati</taxon>
        <taxon>Chloroflexota</taxon>
        <taxon>Caldilineae</taxon>
        <taxon>Caldilineales</taxon>
        <taxon>Caldilineaceae</taxon>
        <taxon>Litorilinea</taxon>
    </lineage>
</organism>
<dbReference type="HAMAP" id="MF_01876">
    <property type="entry name" value="PsiMP_glycosidase"/>
    <property type="match status" value="1"/>
</dbReference>
<dbReference type="OrthoDB" id="9805870at2"/>
<comment type="caution">
    <text evidence="7">The sequence shown here is derived from an EMBL/GenBank/DDBJ whole genome shotgun (WGS) entry which is preliminary data.</text>
</comment>
<dbReference type="GO" id="GO:0016798">
    <property type="term" value="F:hydrolase activity, acting on glycosyl bonds"/>
    <property type="evidence" value="ECO:0007669"/>
    <property type="project" value="UniProtKB-KW"/>
</dbReference>
<dbReference type="SUPFAM" id="SSF110581">
    <property type="entry name" value="Indigoidine synthase A-like"/>
    <property type="match status" value="1"/>
</dbReference>
<evidence type="ECO:0000256" key="2">
    <source>
        <dbReference type="ARBA" id="ARBA00022801"/>
    </source>
</evidence>
<feature type="active site" description="Nucleophile" evidence="6">
    <location>
        <position position="144"/>
    </location>
</feature>
<keyword evidence="1 6" id="KW-0479">Metal-binding</keyword>
<dbReference type="PANTHER" id="PTHR42909">
    <property type="entry name" value="ZGC:136858"/>
    <property type="match status" value="1"/>
</dbReference>
<dbReference type="GO" id="GO:0046113">
    <property type="term" value="P:nucleobase catabolic process"/>
    <property type="evidence" value="ECO:0007669"/>
    <property type="project" value="UniProtKB-UniRule"/>
</dbReference>
<protein>
    <recommendedName>
        <fullName evidence="6">Pseudouridine-5'-phosphate glycosidase</fullName>
        <shortName evidence="6">PsiMP glycosidase</shortName>
        <ecNumber evidence="6">4.2.1.70</ecNumber>
    </recommendedName>
</protein>
<feature type="binding site" evidence="6">
    <location>
        <position position="93"/>
    </location>
    <ligand>
        <name>substrate</name>
    </ligand>
</feature>
<evidence type="ECO:0000313" key="7">
    <source>
        <dbReference type="EMBL" id="TQE95127.1"/>
    </source>
</evidence>
<comment type="function">
    <text evidence="6">Catalyzes the reversible cleavage of pseudouridine 5'-phosphate (PsiMP) to ribose 5-phosphate and uracil. Functions biologically in the cleavage direction, as part of a pseudouridine degradation pathway.</text>
</comment>
<gene>
    <name evidence="6" type="primary">psuG</name>
    <name evidence="7" type="ORF">FKZ61_13250</name>
</gene>
<evidence type="ECO:0000313" key="8">
    <source>
        <dbReference type="Proteomes" id="UP000317371"/>
    </source>
</evidence>
<comment type="subunit">
    <text evidence="6">Homotrimer.</text>
</comment>
<dbReference type="RefSeq" id="WP_141610618.1">
    <property type="nucleotide sequence ID" value="NZ_VIGC02000016.1"/>
</dbReference>
<dbReference type="GO" id="GO:0005737">
    <property type="term" value="C:cytoplasm"/>
    <property type="evidence" value="ECO:0007669"/>
    <property type="project" value="TreeGrafter"/>
</dbReference>
<evidence type="ECO:0000256" key="5">
    <source>
        <dbReference type="ARBA" id="ARBA00023295"/>
    </source>
</evidence>
<evidence type="ECO:0000256" key="4">
    <source>
        <dbReference type="ARBA" id="ARBA00023239"/>
    </source>
</evidence>
<comment type="similarity">
    <text evidence="6">Belongs to the pseudouridine-5'-phosphate glycosidase family.</text>
</comment>
<dbReference type="InterPro" id="IPR007342">
    <property type="entry name" value="PsuG"/>
</dbReference>
<keyword evidence="5 6" id="KW-0326">Glycosidase</keyword>
<dbReference type="EC" id="4.2.1.70" evidence="6"/>
<dbReference type="GO" id="GO:0046872">
    <property type="term" value="F:metal ion binding"/>
    <property type="evidence" value="ECO:0007669"/>
    <property type="project" value="UniProtKB-KW"/>
</dbReference>
<evidence type="ECO:0000256" key="1">
    <source>
        <dbReference type="ARBA" id="ARBA00022723"/>
    </source>
</evidence>
<feature type="binding site" evidence="6">
    <location>
        <position position="73"/>
    </location>
    <ligand>
        <name>substrate</name>
    </ligand>
</feature>
<dbReference type="InParanoid" id="A0A540VEG0"/>
<name>A0A540VEG0_9CHLR</name>